<dbReference type="SUPFAM" id="SSF53448">
    <property type="entry name" value="Nucleotide-diphospho-sugar transferases"/>
    <property type="match status" value="1"/>
</dbReference>
<dbReference type="STRING" id="679200.HMPREF9333_01470"/>
<feature type="domain" description="Glycosyltransferase 2-like" evidence="1">
    <location>
        <begin position="28"/>
        <end position="125"/>
    </location>
</feature>
<protein>
    <recommendedName>
        <fullName evidence="1">Glycosyltransferase 2-like domain-containing protein</fullName>
    </recommendedName>
</protein>
<name>G5GIT0_9FIRM</name>
<reference evidence="2 3" key="1">
    <citation type="submission" date="2011-08" db="EMBL/GenBank/DDBJ databases">
        <title>The Genome Sequence of Johnsonella ignava ATCC 51276.</title>
        <authorList>
            <consortium name="The Broad Institute Genome Sequencing Platform"/>
            <person name="Earl A."/>
            <person name="Ward D."/>
            <person name="Feldgarden M."/>
            <person name="Gevers D."/>
            <person name="Izard J."/>
            <person name="Blanton J.M."/>
            <person name="Baranova O.V."/>
            <person name="Dewhirst F.E."/>
            <person name="Young S.K."/>
            <person name="Zeng Q."/>
            <person name="Gargeya S."/>
            <person name="Fitzgerald M."/>
            <person name="Haas B."/>
            <person name="Abouelleil A."/>
            <person name="Alvarado L."/>
            <person name="Arachchi H.M."/>
            <person name="Berlin A."/>
            <person name="Brown A."/>
            <person name="Chapman S.B."/>
            <person name="Chen Z."/>
            <person name="Dunbar C."/>
            <person name="Freedman E."/>
            <person name="Gearin G."/>
            <person name="Gellesch M."/>
            <person name="Goldberg J."/>
            <person name="Griggs A."/>
            <person name="Gujja S."/>
            <person name="Heiman D."/>
            <person name="Howarth C."/>
            <person name="Larson L."/>
            <person name="Lui A."/>
            <person name="MacDonald P.J.P."/>
            <person name="Montmayeur A."/>
            <person name="Murphy C."/>
            <person name="Neiman D."/>
            <person name="Pearson M."/>
            <person name="Priest M."/>
            <person name="Roberts A."/>
            <person name="Saif S."/>
            <person name="Shea T."/>
            <person name="Shenoy N."/>
            <person name="Sisk P."/>
            <person name="Stolte C."/>
            <person name="Sykes S."/>
            <person name="Wortman J."/>
            <person name="Nusbaum C."/>
            <person name="Birren B."/>
        </authorList>
    </citation>
    <scope>NUCLEOTIDE SEQUENCE [LARGE SCALE GENOMIC DNA]</scope>
    <source>
        <strain evidence="2 3">ATCC 51276</strain>
    </source>
</reference>
<dbReference type="Proteomes" id="UP000003011">
    <property type="component" value="Unassembled WGS sequence"/>
</dbReference>
<dbReference type="Pfam" id="PF00535">
    <property type="entry name" value="Glycos_transf_2"/>
    <property type="match status" value="1"/>
</dbReference>
<sequence>MQVNGKCMKGKCQTLEQYNFTKRHIFAVSAYKKSPYLRACIKSLLAQSVKSDIIICTSTPNSYIKDIADEFNIRLYIRQGIPCMAKDWNFACKKAGKGLVTIVHQDDLYCKDYVKTLLFMKERYPDMGLFTTASISIKGGSLIDFGEANIIKKILRLPLRLKWFSHTLFIKRLSISFGNPVICPSCTYDKDIYGDLYFNPTYNFVLDWDMLLRLSSKKGRWICIEKPLIMYRIHDDSATKRSIADSSRTTEESVMFDRLLPYPVSQIIKRAYRRAYNAYL</sequence>
<evidence type="ECO:0000313" key="3">
    <source>
        <dbReference type="Proteomes" id="UP000003011"/>
    </source>
</evidence>
<accession>G5GIT0</accession>
<comment type="caution">
    <text evidence="2">The sequence shown here is derived from an EMBL/GenBank/DDBJ whole genome shotgun (WGS) entry which is preliminary data.</text>
</comment>
<dbReference type="AlphaFoldDB" id="G5GIT0"/>
<dbReference type="Gene3D" id="3.90.550.10">
    <property type="entry name" value="Spore Coat Polysaccharide Biosynthesis Protein SpsA, Chain A"/>
    <property type="match status" value="1"/>
</dbReference>
<dbReference type="eggNOG" id="COG1216">
    <property type="taxonomic scope" value="Bacteria"/>
</dbReference>
<keyword evidence="3" id="KW-1185">Reference proteome</keyword>
<evidence type="ECO:0000313" key="2">
    <source>
        <dbReference type="EMBL" id="EHI55334.1"/>
    </source>
</evidence>
<dbReference type="CDD" id="cd00761">
    <property type="entry name" value="Glyco_tranf_GTA_type"/>
    <property type="match status" value="1"/>
</dbReference>
<gene>
    <name evidence="2" type="ORF">HMPREF9333_01470</name>
</gene>
<dbReference type="InterPro" id="IPR029044">
    <property type="entry name" value="Nucleotide-diphossugar_trans"/>
</dbReference>
<organism evidence="2 3">
    <name type="scientific">Johnsonella ignava ATCC 51276</name>
    <dbReference type="NCBI Taxonomy" id="679200"/>
    <lineage>
        <taxon>Bacteria</taxon>
        <taxon>Bacillati</taxon>
        <taxon>Bacillota</taxon>
        <taxon>Clostridia</taxon>
        <taxon>Lachnospirales</taxon>
        <taxon>Lachnospiraceae</taxon>
        <taxon>Johnsonella</taxon>
    </lineage>
</organism>
<proteinExistence type="predicted"/>
<dbReference type="InterPro" id="IPR001173">
    <property type="entry name" value="Glyco_trans_2-like"/>
</dbReference>
<dbReference type="HOGENOM" id="CLU_064280_0_0_9"/>
<evidence type="ECO:0000259" key="1">
    <source>
        <dbReference type="Pfam" id="PF00535"/>
    </source>
</evidence>
<dbReference type="EMBL" id="ACZL01000023">
    <property type="protein sequence ID" value="EHI55334.1"/>
    <property type="molecule type" value="Genomic_DNA"/>
</dbReference>